<feature type="domain" description="FAD/NAD(P)-binding" evidence="5">
    <location>
        <begin position="3"/>
        <end position="306"/>
    </location>
</feature>
<dbReference type="Proteomes" id="UP000036947">
    <property type="component" value="Unassembled WGS sequence"/>
</dbReference>
<accession>A0A0L0NIJ1</accession>
<dbReference type="SUPFAM" id="SSF51905">
    <property type="entry name" value="FAD/NAD(P)-binding domain"/>
    <property type="match status" value="1"/>
</dbReference>
<proteinExistence type="inferred from homology"/>
<evidence type="ECO:0000256" key="1">
    <source>
        <dbReference type="ARBA" id="ARBA00006442"/>
    </source>
</evidence>
<dbReference type="GO" id="GO:0050660">
    <property type="term" value="F:flavin adenine dinucleotide binding"/>
    <property type="evidence" value="ECO:0007669"/>
    <property type="project" value="TreeGrafter"/>
</dbReference>
<evidence type="ECO:0000259" key="5">
    <source>
        <dbReference type="Pfam" id="PF07992"/>
    </source>
</evidence>
<dbReference type="PANTHER" id="PTHR43735:SF3">
    <property type="entry name" value="FERROPTOSIS SUPPRESSOR PROTEIN 1"/>
    <property type="match status" value="1"/>
</dbReference>
<dbReference type="GO" id="GO:0005737">
    <property type="term" value="C:cytoplasm"/>
    <property type="evidence" value="ECO:0007669"/>
    <property type="project" value="TreeGrafter"/>
</dbReference>
<gene>
    <name evidence="6" type="ORF">TOPH_01721</name>
</gene>
<keyword evidence="7" id="KW-1185">Reference proteome</keyword>
<comment type="similarity">
    <text evidence="1">Belongs to the FAD-dependent oxidoreductase family.</text>
</comment>
<evidence type="ECO:0000256" key="2">
    <source>
        <dbReference type="ARBA" id="ARBA00022630"/>
    </source>
</evidence>
<evidence type="ECO:0000313" key="6">
    <source>
        <dbReference type="EMBL" id="KND93530.1"/>
    </source>
</evidence>
<keyword evidence="4" id="KW-0560">Oxidoreductase</keyword>
<name>A0A0L0NIJ1_TOLOC</name>
<sequence length="386" mass="41702">MKTIVVLGAGLAAAPLMRQIMRTTVLTRNNLKMIVVAPNTHFHWPIAMPRVVVPGQMADDKVMFPLEPIFREYPADKFEFVLGKASALDPSGNIVTVALNAGDNRAISYDTLVIATGASAKDDMPWKVLDTTEKTVERLHSLQRDIKSAKTIVVAGGGLTGAETAGELGFEYAKSGQKDVYFVHSGDLPLAPPVLQSVRKQTQTELEKMKVKMVANTTVTKATRMGRDTVLELRAADGSTTTLTTQAYIPTTGVTPNTAFAPASMLNGHGYIKQTTRLQAEGHADIFVVGDAGSLEAPKAQNAEAQTIHLIKALPLHLDGGALPEYQVNTKDVYGVTLGRSRATGQMGGFKLFSFLIWYVKGRFLGTDYAPLFAAGKKTMMTTFEK</sequence>
<keyword evidence="2" id="KW-0285">Flavoprotein</keyword>
<dbReference type="Pfam" id="PF07992">
    <property type="entry name" value="Pyr_redox_2"/>
    <property type="match status" value="1"/>
</dbReference>
<organism evidence="6 7">
    <name type="scientific">Tolypocladium ophioglossoides (strain CBS 100239)</name>
    <name type="common">Snaketongue truffleclub</name>
    <name type="synonym">Elaphocordyceps ophioglossoides</name>
    <dbReference type="NCBI Taxonomy" id="1163406"/>
    <lineage>
        <taxon>Eukaryota</taxon>
        <taxon>Fungi</taxon>
        <taxon>Dikarya</taxon>
        <taxon>Ascomycota</taxon>
        <taxon>Pezizomycotina</taxon>
        <taxon>Sordariomycetes</taxon>
        <taxon>Hypocreomycetidae</taxon>
        <taxon>Hypocreales</taxon>
        <taxon>Ophiocordycipitaceae</taxon>
        <taxon>Tolypocladium</taxon>
    </lineage>
</organism>
<protein>
    <submittedName>
        <fullName evidence="6">Apoptosis-inducing factor 2</fullName>
    </submittedName>
</protein>
<evidence type="ECO:0000256" key="3">
    <source>
        <dbReference type="ARBA" id="ARBA00022827"/>
    </source>
</evidence>
<comment type="caution">
    <text evidence="6">The sequence shown here is derived from an EMBL/GenBank/DDBJ whole genome shotgun (WGS) entry which is preliminary data.</text>
</comment>
<dbReference type="STRING" id="1163406.A0A0L0NIJ1"/>
<keyword evidence="3" id="KW-0274">FAD</keyword>
<dbReference type="InterPro" id="IPR023753">
    <property type="entry name" value="FAD/NAD-binding_dom"/>
</dbReference>
<dbReference type="AlphaFoldDB" id="A0A0L0NIJ1"/>
<dbReference type="GO" id="GO:0004174">
    <property type="term" value="F:electron-transferring-flavoprotein dehydrogenase activity"/>
    <property type="evidence" value="ECO:0007669"/>
    <property type="project" value="TreeGrafter"/>
</dbReference>
<dbReference type="PRINTS" id="PR00368">
    <property type="entry name" value="FADPNR"/>
</dbReference>
<dbReference type="InterPro" id="IPR036188">
    <property type="entry name" value="FAD/NAD-bd_sf"/>
</dbReference>
<reference evidence="6 7" key="1">
    <citation type="journal article" date="2015" name="BMC Genomics">
        <title>The genome of the truffle-parasite Tolypocladium ophioglossoides and the evolution of antifungal peptaibiotics.</title>
        <authorList>
            <person name="Quandt C.A."/>
            <person name="Bushley K.E."/>
            <person name="Spatafora J.W."/>
        </authorList>
    </citation>
    <scope>NUCLEOTIDE SEQUENCE [LARGE SCALE GENOMIC DNA]</scope>
    <source>
        <strain evidence="6 7">CBS 100239</strain>
    </source>
</reference>
<dbReference type="OrthoDB" id="202203at2759"/>
<evidence type="ECO:0000313" key="7">
    <source>
        <dbReference type="Proteomes" id="UP000036947"/>
    </source>
</evidence>
<evidence type="ECO:0000256" key="4">
    <source>
        <dbReference type="ARBA" id="ARBA00023002"/>
    </source>
</evidence>
<dbReference type="PANTHER" id="PTHR43735">
    <property type="entry name" value="APOPTOSIS-INDUCING FACTOR 1"/>
    <property type="match status" value="1"/>
</dbReference>
<dbReference type="Gene3D" id="3.50.50.100">
    <property type="match status" value="1"/>
</dbReference>
<dbReference type="EMBL" id="LFRF01000003">
    <property type="protein sequence ID" value="KND93530.1"/>
    <property type="molecule type" value="Genomic_DNA"/>
</dbReference>